<dbReference type="Gene3D" id="1.20.1250.20">
    <property type="entry name" value="MFS general substrate transporter like domains"/>
    <property type="match status" value="2"/>
</dbReference>
<name>A0A310SEC7_9HYME</name>
<comment type="function">
    <text evidence="10">May be an inorganic phosphate cotransporter.</text>
</comment>
<dbReference type="GO" id="GO:0015293">
    <property type="term" value="F:symporter activity"/>
    <property type="evidence" value="ECO:0007669"/>
    <property type="project" value="UniProtKB-KW"/>
</dbReference>
<accession>A0A310SEC7</accession>
<dbReference type="OrthoDB" id="2985014at2759"/>
<evidence type="ECO:0000256" key="9">
    <source>
        <dbReference type="ARBA" id="ARBA00023201"/>
    </source>
</evidence>
<dbReference type="InterPro" id="IPR011701">
    <property type="entry name" value="MFS"/>
</dbReference>
<dbReference type="GO" id="GO:0006820">
    <property type="term" value="P:monoatomic anion transport"/>
    <property type="evidence" value="ECO:0007669"/>
    <property type="project" value="TreeGrafter"/>
</dbReference>
<evidence type="ECO:0000313" key="14">
    <source>
        <dbReference type="EMBL" id="OAD59360.1"/>
    </source>
</evidence>
<dbReference type="AlphaFoldDB" id="A0A310SEC7"/>
<feature type="transmembrane region" description="Helical" evidence="12">
    <location>
        <begin position="285"/>
        <end position="307"/>
    </location>
</feature>
<dbReference type="FunFam" id="1.20.1250.20:FF:000003">
    <property type="entry name" value="Solute carrier family 17 member 3"/>
    <property type="match status" value="1"/>
</dbReference>
<evidence type="ECO:0000256" key="2">
    <source>
        <dbReference type="ARBA" id="ARBA00008586"/>
    </source>
</evidence>
<feature type="transmembrane region" description="Helical" evidence="12">
    <location>
        <begin position="59"/>
        <end position="80"/>
    </location>
</feature>
<evidence type="ECO:0000259" key="13">
    <source>
        <dbReference type="PROSITE" id="PS50850"/>
    </source>
</evidence>
<evidence type="ECO:0000256" key="5">
    <source>
        <dbReference type="ARBA" id="ARBA00022847"/>
    </source>
</evidence>
<keyword evidence="3" id="KW-0813">Transport</keyword>
<keyword evidence="8 12" id="KW-0472">Membrane</keyword>
<dbReference type="PANTHER" id="PTHR11662">
    <property type="entry name" value="SOLUTE CARRIER FAMILY 17"/>
    <property type="match status" value="1"/>
</dbReference>
<dbReference type="CDD" id="cd17318">
    <property type="entry name" value="MFS_SLC17"/>
    <property type="match status" value="1"/>
</dbReference>
<dbReference type="PANTHER" id="PTHR11662:SF280">
    <property type="entry name" value="FI21844P1-RELATED"/>
    <property type="match status" value="1"/>
</dbReference>
<reference evidence="14 15" key="1">
    <citation type="submission" date="2015-07" db="EMBL/GenBank/DDBJ databases">
        <title>The genome of Eufriesea mexicana.</title>
        <authorList>
            <person name="Pan H."/>
            <person name="Kapheim K."/>
        </authorList>
    </citation>
    <scope>NUCLEOTIDE SEQUENCE [LARGE SCALE GENOMIC DNA]</scope>
    <source>
        <strain evidence="14">0111107269</strain>
        <tissue evidence="14">Whole body</tissue>
    </source>
</reference>
<comment type="similarity">
    <text evidence="2">Belongs to the major facilitator superfamily. Sodium/anion cotransporter family.</text>
</comment>
<evidence type="ECO:0000256" key="3">
    <source>
        <dbReference type="ARBA" id="ARBA00022448"/>
    </source>
</evidence>
<dbReference type="SUPFAM" id="SSF103473">
    <property type="entry name" value="MFS general substrate transporter"/>
    <property type="match status" value="1"/>
</dbReference>
<keyword evidence="4 12" id="KW-0812">Transmembrane</keyword>
<dbReference type="EMBL" id="KQ760688">
    <property type="protein sequence ID" value="OAD59360.1"/>
    <property type="molecule type" value="Genomic_DNA"/>
</dbReference>
<dbReference type="GO" id="GO:0006814">
    <property type="term" value="P:sodium ion transport"/>
    <property type="evidence" value="ECO:0007669"/>
    <property type="project" value="UniProtKB-KW"/>
</dbReference>
<gene>
    <name evidence="14" type="ORF">WN48_09191</name>
</gene>
<evidence type="ECO:0000256" key="8">
    <source>
        <dbReference type="ARBA" id="ARBA00023136"/>
    </source>
</evidence>
<dbReference type="InterPro" id="IPR050382">
    <property type="entry name" value="MFS_Na/Anion_cotransporter"/>
</dbReference>
<feature type="transmembrane region" description="Helical" evidence="12">
    <location>
        <begin position="100"/>
        <end position="120"/>
    </location>
</feature>
<keyword evidence="9" id="KW-0406">Ion transport</keyword>
<keyword evidence="5" id="KW-0769">Symport</keyword>
<keyword evidence="7" id="KW-0915">Sodium</keyword>
<evidence type="ECO:0000256" key="6">
    <source>
        <dbReference type="ARBA" id="ARBA00022989"/>
    </source>
</evidence>
<feature type="transmembrane region" description="Helical" evidence="12">
    <location>
        <begin position="188"/>
        <end position="208"/>
    </location>
</feature>
<dbReference type="Proteomes" id="UP000250275">
    <property type="component" value="Unassembled WGS sequence"/>
</dbReference>
<evidence type="ECO:0000256" key="4">
    <source>
        <dbReference type="ARBA" id="ARBA00022692"/>
    </source>
</evidence>
<dbReference type="PROSITE" id="PS50850">
    <property type="entry name" value="MFS"/>
    <property type="match status" value="1"/>
</dbReference>
<dbReference type="FunFam" id="1.20.1250.20:FF:000144">
    <property type="entry name" value="Picot, isoform B"/>
    <property type="match status" value="1"/>
</dbReference>
<dbReference type="InterPro" id="IPR020846">
    <property type="entry name" value="MFS_dom"/>
</dbReference>
<evidence type="ECO:0000256" key="12">
    <source>
        <dbReference type="SAM" id="Phobius"/>
    </source>
</evidence>
<sequence>MHWYALVCIVLPSFSSLELLLYFLCHIFIQVFCLFLLLLRTIKFEISGGLGIRHLQVFLLFLGMVIGYCLRVSISVAVVAMTNANSFEVFPWDSIQQSTIQSAFFWGYTIMQIPSGYIAAYWSGQKLLSVGLSLCGILQILTPIVAHYGGYISVCVCRAGIGLCQSCLLPCVHTLLSKWAPPTERARLATFAYAGAQFGTVICFPITAQLAVSSAGWPSIFYVFGALSILWGAAFFIFGADSPANFSRISEREKRYIENSFAAEEHEKSDTGKNLLKTLSTPWKAIFTSVPMWALIIVHCGQNWGYWTLVTELPTYMNDVLHFKLSDSGLLSGLPYLVMWLLSFPVCWLADYYLEKGVSKGLIRKSCNTMAHWGPAIALIIFASLSVDDPAIAVTFLVVAVALNAGSLCGFQINHIDLSPNFAGRMMSITNCIASVIAIIAPIICSVIVSQQGNPKQLWNIVFFLSAAIYILGNLVFIIFGSTDIQPWNNPKAQIEKENEKELTMA</sequence>
<feature type="transmembrane region" description="Helical" evidence="12">
    <location>
        <begin position="334"/>
        <end position="354"/>
    </location>
</feature>
<feature type="transmembrane region" description="Helical" evidence="12">
    <location>
        <begin position="432"/>
        <end position="449"/>
    </location>
</feature>
<feature type="transmembrane region" description="Helical" evidence="12">
    <location>
        <begin position="391"/>
        <end position="411"/>
    </location>
</feature>
<feature type="transmembrane region" description="Helical" evidence="12">
    <location>
        <begin position="151"/>
        <end position="176"/>
    </location>
</feature>
<dbReference type="GO" id="GO:0016020">
    <property type="term" value="C:membrane"/>
    <property type="evidence" value="ECO:0007669"/>
    <property type="project" value="UniProtKB-SubCell"/>
</dbReference>
<proteinExistence type="inferred from homology"/>
<organism evidence="14 15">
    <name type="scientific">Eufriesea mexicana</name>
    <dbReference type="NCBI Taxonomy" id="516756"/>
    <lineage>
        <taxon>Eukaryota</taxon>
        <taxon>Metazoa</taxon>
        <taxon>Ecdysozoa</taxon>
        <taxon>Arthropoda</taxon>
        <taxon>Hexapoda</taxon>
        <taxon>Insecta</taxon>
        <taxon>Pterygota</taxon>
        <taxon>Neoptera</taxon>
        <taxon>Endopterygota</taxon>
        <taxon>Hymenoptera</taxon>
        <taxon>Apocrita</taxon>
        <taxon>Aculeata</taxon>
        <taxon>Apoidea</taxon>
        <taxon>Anthophila</taxon>
        <taxon>Apidae</taxon>
        <taxon>Eufriesea</taxon>
    </lineage>
</organism>
<feature type="transmembrane region" description="Helical" evidence="12">
    <location>
        <begin position="366"/>
        <end position="385"/>
    </location>
</feature>
<feature type="transmembrane region" description="Helical" evidence="12">
    <location>
        <begin position="20"/>
        <end position="39"/>
    </location>
</feature>
<evidence type="ECO:0000313" key="15">
    <source>
        <dbReference type="Proteomes" id="UP000250275"/>
    </source>
</evidence>
<feature type="transmembrane region" description="Helical" evidence="12">
    <location>
        <begin position="220"/>
        <end position="240"/>
    </location>
</feature>
<feature type="transmembrane region" description="Helical" evidence="12">
    <location>
        <begin position="461"/>
        <end position="480"/>
    </location>
</feature>
<dbReference type="InterPro" id="IPR036259">
    <property type="entry name" value="MFS_trans_sf"/>
</dbReference>
<evidence type="ECO:0000256" key="1">
    <source>
        <dbReference type="ARBA" id="ARBA00004141"/>
    </source>
</evidence>
<protein>
    <recommendedName>
        <fullName evidence="11">Putative inorganic phosphate cotransporter</fullName>
    </recommendedName>
</protein>
<evidence type="ECO:0000256" key="11">
    <source>
        <dbReference type="ARBA" id="ARBA00068450"/>
    </source>
</evidence>
<dbReference type="Pfam" id="PF07690">
    <property type="entry name" value="MFS_1"/>
    <property type="match status" value="1"/>
</dbReference>
<keyword evidence="15" id="KW-1185">Reference proteome</keyword>
<evidence type="ECO:0000256" key="7">
    <source>
        <dbReference type="ARBA" id="ARBA00023053"/>
    </source>
</evidence>
<feature type="domain" description="Major facilitator superfamily (MFS) profile" evidence="13">
    <location>
        <begin position="56"/>
        <end position="485"/>
    </location>
</feature>
<keyword evidence="9" id="KW-0739">Sodium transport</keyword>
<evidence type="ECO:0000256" key="10">
    <source>
        <dbReference type="ARBA" id="ARBA00054632"/>
    </source>
</evidence>
<feature type="transmembrane region" description="Helical" evidence="12">
    <location>
        <begin position="127"/>
        <end position="145"/>
    </location>
</feature>
<keyword evidence="6 12" id="KW-1133">Transmembrane helix</keyword>
<comment type="subcellular location">
    <subcellularLocation>
        <location evidence="1">Membrane</location>
        <topology evidence="1">Multi-pass membrane protein</topology>
    </subcellularLocation>
</comment>